<feature type="active site" description="For GATase activity" evidence="8">
    <location>
        <position position="2"/>
    </location>
</feature>
<protein>
    <recommendedName>
        <fullName evidence="3">asparagine synthase (glutamine-hydrolyzing)</fullName>
        <ecNumber evidence="3">6.3.5.4</ecNumber>
    </recommendedName>
</protein>
<dbReference type="Pfam" id="PF13537">
    <property type="entry name" value="GATase_7"/>
    <property type="match status" value="1"/>
</dbReference>
<evidence type="ECO:0000256" key="3">
    <source>
        <dbReference type="ARBA" id="ARBA00012737"/>
    </source>
</evidence>
<reference evidence="11 12" key="1">
    <citation type="submission" date="2019-06" db="EMBL/GenBank/DDBJ databases">
        <title>Persicimonas caeni gen. nov., sp. nov., a predatory bacterium isolated from solar saltern.</title>
        <authorList>
            <person name="Wang S."/>
        </authorList>
    </citation>
    <scope>NUCLEOTIDE SEQUENCE [LARGE SCALE GENOMIC DNA]</scope>
    <source>
        <strain evidence="11 12">YN101</strain>
    </source>
</reference>
<evidence type="ECO:0000313" key="11">
    <source>
        <dbReference type="EMBL" id="QDG51677.1"/>
    </source>
</evidence>
<gene>
    <name evidence="11" type="primary">asnB</name>
    <name evidence="11" type="ORF">FIV42_13230</name>
</gene>
<keyword evidence="11" id="KW-0436">Ligase</keyword>
<dbReference type="GO" id="GO:0005524">
    <property type="term" value="F:ATP binding"/>
    <property type="evidence" value="ECO:0007669"/>
    <property type="project" value="UniProtKB-KW"/>
</dbReference>
<comment type="pathway">
    <text evidence="1">Amino-acid biosynthesis; L-asparagine biosynthesis; L-asparagine from L-aspartate (L-Gln route): step 1/1.</text>
</comment>
<feature type="binding site" evidence="9">
    <location>
        <begin position="369"/>
        <end position="370"/>
    </location>
    <ligand>
        <name>ATP</name>
        <dbReference type="ChEBI" id="CHEBI:30616"/>
    </ligand>
</feature>
<dbReference type="AlphaFoldDB" id="A0A4Y6PUI5"/>
<dbReference type="Pfam" id="PF00733">
    <property type="entry name" value="Asn_synthase"/>
    <property type="match status" value="1"/>
</dbReference>
<dbReference type="InterPro" id="IPR017932">
    <property type="entry name" value="GATase_2_dom"/>
</dbReference>
<dbReference type="Gene3D" id="3.40.50.620">
    <property type="entry name" value="HUPs"/>
    <property type="match status" value="1"/>
</dbReference>
<dbReference type="NCBIfam" id="TIGR01536">
    <property type="entry name" value="asn_synth_AEB"/>
    <property type="match status" value="1"/>
</dbReference>
<feature type="binding site" evidence="9">
    <location>
        <position position="289"/>
    </location>
    <ligand>
        <name>ATP</name>
        <dbReference type="ChEBI" id="CHEBI:30616"/>
    </ligand>
</feature>
<dbReference type="PROSITE" id="PS51278">
    <property type="entry name" value="GATASE_TYPE_2"/>
    <property type="match status" value="1"/>
</dbReference>
<feature type="binding site" evidence="9">
    <location>
        <position position="98"/>
    </location>
    <ligand>
        <name>L-glutamine</name>
        <dbReference type="ChEBI" id="CHEBI:58359"/>
    </ligand>
</feature>
<dbReference type="InterPro" id="IPR014729">
    <property type="entry name" value="Rossmann-like_a/b/a_fold"/>
</dbReference>
<accession>A0A4Y6PUI5</accession>
<dbReference type="GO" id="GO:0005829">
    <property type="term" value="C:cytosol"/>
    <property type="evidence" value="ECO:0007669"/>
    <property type="project" value="TreeGrafter"/>
</dbReference>
<keyword evidence="6 8" id="KW-0315">Glutamine amidotransferase</keyword>
<keyword evidence="8" id="KW-0061">Asparagine biosynthesis</keyword>
<feature type="domain" description="Glutamine amidotransferase type-2" evidence="10">
    <location>
        <begin position="2"/>
        <end position="211"/>
    </location>
</feature>
<evidence type="ECO:0000256" key="9">
    <source>
        <dbReference type="PIRSR" id="PIRSR001589-2"/>
    </source>
</evidence>
<dbReference type="SUPFAM" id="SSF56235">
    <property type="entry name" value="N-terminal nucleophile aminohydrolases (Ntn hydrolases)"/>
    <property type="match status" value="1"/>
</dbReference>
<evidence type="ECO:0000256" key="5">
    <source>
        <dbReference type="ARBA" id="ARBA00022840"/>
    </source>
</evidence>
<name>A0A4Y6PUI5_PERCE</name>
<comment type="similarity">
    <text evidence="2">Belongs to the asparagine synthetase family.</text>
</comment>
<dbReference type="PIRSF" id="PIRSF001589">
    <property type="entry name" value="Asn_synthetase_glu-h"/>
    <property type="match status" value="1"/>
</dbReference>
<dbReference type="Proteomes" id="UP000315995">
    <property type="component" value="Chromosome"/>
</dbReference>
<evidence type="ECO:0000256" key="8">
    <source>
        <dbReference type="PIRSR" id="PIRSR001589-1"/>
    </source>
</evidence>
<keyword evidence="5 9" id="KW-0067">ATP-binding</keyword>
<evidence type="ECO:0000256" key="4">
    <source>
        <dbReference type="ARBA" id="ARBA00022741"/>
    </source>
</evidence>
<evidence type="ECO:0000259" key="10">
    <source>
        <dbReference type="PROSITE" id="PS51278"/>
    </source>
</evidence>
<dbReference type="InterPro" id="IPR001962">
    <property type="entry name" value="Asn_synthase"/>
</dbReference>
<dbReference type="PANTHER" id="PTHR43284:SF1">
    <property type="entry name" value="ASPARAGINE SYNTHETASE"/>
    <property type="match status" value="1"/>
</dbReference>
<dbReference type="PANTHER" id="PTHR43284">
    <property type="entry name" value="ASPARAGINE SYNTHETASE (GLUTAMINE-HYDROLYZING)"/>
    <property type="match status" value="1"/>
</dbReference>
<dbReference type="GO" id="GO:0006529">
    <property type="term" value="P:asparagine biosynthetic process"/>
    <property type="evidence" value="ECO:0007669"/>
    <property type="project" value="UniProtKB-KW"/>
</dbReference>
<keyword evidence="4 9" id="KW-0547">Nucleotide-binding</keyword>
<dbReference type="CDD" id="cd01991">
    <property type="entry name" value="Asn_synthase_B_C"/>
    <property type="match status" value="1"/>
</dbReference>
<keyword evidence="12" id="KW-1185">Reference proteome</keyword>
<dbReference type="EMBL" id="CP041186">
    <property type="protein sequence ID" value="QDG51677.1"/>
    <property type="molecule type" value="Genomic_DNA"/>
</dbReference>
<evidence type="ECO:0000256" key="2">
    <source>
        <dbReference type="ARBA" id="ARBA00005752"/>
    </source>
</evidence>
<dbReference type="RefSeq" id="WP_141198157.1">
    <property type="nucleotide sequence ID" value="NZ_CP041186.1"/>
</dbReference>
<evidence type="ECO:0000256" key="6">
    <source>
        <dbReference type="ARBA" id="ARBA00022962"/>
    </source>
</evidence>
<dbReference type="InterPro" id="IPR051786">
    <property type="entry name" value="ASN_synthetase/amidase"/>
</dbReference>
<organism evidence="11 12">
    <name type="scientific">Persicimonas caeni</name>
    <dbReference type="NCBI Taxonomy" id="2292766"/>
    <lineage>
        <taxon>Bacteria</taxon>
        <taxon>Deltaproteobacteria</taxon>
        <taxon>Bradymonadales</taxon>
        <taxon>Bradymonadaceae</taxon>
        <taxon>Persicimonas</taxon>
    </lineage>
</organism>
<evidence type="ECO:0000313" key="12">
    <source>
        <dbReference type="Proteomes" id="UP000315995"/>
    </source>
</evidence>
<dbReference type="InterPro" id="IPR033738">
    <property type="entry name" value="AsnB_N"/>
</dbReference>
<dbReference type="SUPFAM" id="SSF52402">
    <property type="entry name" value="Adenine nucleotide alpha hydrolases-like"/>
    <property type="match status" value="1"/>
</dbReference>
<dbReference type="EC" id="6.3.5.4" evidence="3"/>
<keyword evidence="8" id="KW-0028">Amino-acid biosynthesis</keyword>
<proteinExistence type="inferred from homology"/>
<dbReference type="GO" id="GO:0004066">
    <property type="term" value="F:asparagine synthase (glutamine-hydrolyzing) activity"/>
    <property type="evidence" value="ECO:0007669"/>
    <property type="project" value="UniProtKB-EC"/>
</dbReference>
<dbReference type="InterPro" id="IPR006426">
    <property type="entry name" value="Asn_synth_AEB"/>
</dbReference>
<accession>A0A5B8Y6Q2</accession>
<dbReference type="InterPro" id="IPR029055">
    <property type="entry name" value="Ntn_hydrolases_N"/>
</dbReference>
<evidence type="ECO:0000256" key="7">
    <source>
        <dbReference type="ARBA" id="ARBA00048741"/>
    </source>
</evidence>
<sequence>MCGIGGFWGTFDRGLLERMNNAVAHRGPDDAGEFFDAKLGLGLAHRRLSIIDLSDAGHQPMWDSSKSVCIVYNGELYNYRELKEELAEQGFRFRSDSDTEVLLNLYRRDGAEMLSALNGIFAFALWDPQRGELLVARDGLGIKPLYYAQTDHGFLFSSELKAILQSPVVSRELDPQAIQYHLTYLWCPAPHTMLRAVRKLEPGEAMLVRDGAVARRWVFYDLPYQAPPDEIDVDEAVDRVRNGLEQAVRRQLVADVNVGAFLSGGLDSSSIVAMYRKLQPDRNIQCFTIGFTGEQTGDFEGFAQDLPYAERVAEHLGVDLHRIDVGPDMIERLPEMIYLLDEPQADPAPINALFISELARQKGIKVLLSGAGGDDIFTGYRRHYALTLERMWRWLPAGVRSTMSAAARTVPAANPLARRARKAFEYAGLDDDARLISYFYWLNPEVSDGLYSDHFRTVLGGSRPKAPLARSLARIPRETDPLNRMLYLEAKHFLADHNLNYTDKMSMATGVEVRVPLLDPDLIGVATSLPVRYKQRGRTGKWIFKKAMEPYLPEEVVYRPKSGFGAPLRGWLRSDLRPLLDELLGEQSLKRRGIFDPEAVRHLVDLDAQRQIDASYPIFSLMCIELWCRTFVDRDRPAPVDVQL</sequence>
<dbReference type="Gene3D" id="3.60.20.10">
    <property type="entry name" value="Glutamine Phosphoribosylpyrophosphate, subunit 1, domain 1"/>
    <property type="match status" value="1"/>
</dbReference>
<evidence type="ECO:0000256" key="1">
    <source>
        <dbReference type="ARBA" id="ARBA00005187"/>
    </source>
</evidence>
<comment type="catalytic activity">
    <reaction evidence="7">
        <text>L-aspartate + L-glutamine + ATP + H2O = L-asparagine + L-glutamate + AMP + diphosphate + H(+)</text>
        <dbReference type="Rhea" id="RHEA:12228"/>
        <dbReference type="ChEBI" id="CHEBI:15377"/>
        <dbReference type="ChEBI" id="CHEBI:15378"/>
        <dbReference type="ChEBI" id="CHEBI:29985"/>
        <dbReference type="ChEBI" id="CHEBI:29991"/>
        <dbReference type="ChEBI" id="CHEBI:30616"/>
        <dbReference type="ChEBI" id="CHEBI:33019"/>
        <dbReference type="ChEBI" id="CHEBI:58048"/>
        <dbReference type="ChEBI" id="CHEBI:58359"/>
        <dbReference type="ChEBI" id="CHEBI:456215"/>
        <dbReference type="EC" id="6.3.5.4"/>
    </reaction>
</comment>
<dbReference type="CDD" id="cd00712">
    <property type="entry name" value="AsnB"/>
    <property type="match status" value="1"/>
</dbReference>
<dbReference type="OrthoDB" id="9763290at2"/>